<feature type="domain" description="Gamma tubulin complex component C-terminal" evidence="7">
    <location>
        <begin position="702"/>
        <end position="974"/>
    </location>
</feature>
<protein>
    <recommendedName>
        <fullName evidence="5">Spindle pole body component</fullName>
    </recommendedName>
</protein>
<feature type="compositionally biased region" description="Basic residues" evidence="6">
    <location>
        <begin position="958"/>
        <end position="970"/>
    </location>
</feature>
<feature type="compositionally biased region" description="Basic and acidic residues" evidence="6">
    <location>
        <begin position="197"/>
        <end position="211"/>
    </location>
</feature>
<organism evidence="9 10">
    <name type="scientific">Sphagnurus paluster</name>
    <dbReference type="NCBI Taxonomy" id="117069"/>
    <lineage>
        <taxon>Eukaryota</taxon>
        <taxon>Fungi</taxon>
        <taxon>Dikarya</taxon>
        <taxon>Basidiomycota</taxon>
        <taxon>Agaricomycotina</taxon>
        <taxon>Agaricomycetes</taxon>
        <taxon>Agaricomycetidae</taxon>
        <taxon>Agaricales</taxon>
        <taxon>Tricholomatineae</taxon>
        <taxon>Lyophyllaceae</taxon>
        <taxon>Sphagnurus</taxon>
    </lineage>
</organism>
<evidence type="ECO:0000256" key="6">
    <source>
        <dbReference type="SAM" id="MobiDB-lite"/>
    </source>
</evidence>
<reference evidence="9" key="2">
    <citation type="submission" date="2021-10" db="EMBL/GenBank/DDBJ databases">
        <title>Phylogenomics reveals ancestral predisposition of the termite-cultivated fungus Termitomyces towards a domesticated lifestyle.</title>
        <authorList>
            <person name="Auxier B."/>
            <person name="Grum-Grzhimaylo A."/>
            <person name="Cardenas M.E."/>
            <person name="Lodge J.D."/>
            <person name="Laessoe T."/>
            <person name="Pedersen O."/>
            <person name="Smith M.E."/>
            <person name="Kuyper T.W."/>
            <person name="Franco-Molano E.A."/>
            <person name="Baroni T.J."/>
            <person name="Aanen D.K."/>
        </authorList>
    </citation>
    <scope>NUCLEOTIDE SEQUENCE</scope>
    <source>
        <strain evidence="9">D49</strain>
    </source>
</reference>
<keyword evidence="10" id="KW-1185">Reference proteome</keyword>
<dbReference type="InterPro" id="IPR042241">
    <property type="entry name" value="GCP_C_sf"/>
</dbReference>
<dbReference type="GO" id="GO:0051225">
    <property type="term" value="P:spindle assembly"/>
    <property type="evidence" value="ECO:0007669"/>
    <property type="project" value="TreeGrafter"/>
</dbReference>
<dbReference type="InterPro" id="IPR040457">
    <property type="entry name" value="GCP_C"/>
</dbReference>
<feature type="compositionally biased region" description="Polar residues" evidence="6">
    <location>
        <begin position="172"/>
        <end position="182"/>
    </location>
</feature>
<dbReference type="EMBL" id="JABCKI010000015">
    <property type="protein sequence ID" value="KAG5654228.1"/>
    <property type="molecule type" value="Genomic_DNA"/>
</dbReference>
<comment type="caution">
    <text evidence="9">The sequence shown here is derived from an EMBL/GenBank/DDBJ whole genome shotgun (WGS) entry which is preliminary data.</text>
</comment>
<reference evidence="9" key="1">
    <citation type="submission" date="2021-02" db="EMBL/GenBank/DDBJ databases">
        <authorList>
            <person name="Nieuwenhuis M."/>
            <person name="Van De Peppel L.J.J."/>
        </authorList>
    </citation>
    <scope>NUCLEOTIDE SEQUENCE</scope>
    <source>
        <strain evidence="9">D49</strain>
    </source>
</reference>
<comment type="subcellular location">
    <subcellularLocation>
        <location evidence="5">Cytoplasm</location>
        <location evidence="5">Cytoskeleton</location>
        <location evidence="5">Microtubule organizing center</location>
    </subcellularLocation>
</comment>
<dbReference type="Pfam" id="PF17681">
    <property type="entry name" value="GCP_N_terminal"/>
    <property type="match status" value="1"/>
</dbReference>
<comment type="similarity">
    <text evidence="1 5">Belongs to the TUBGCP family.</text>
</comment>
<dbReference type="Proteomes" id="UP000717328">
    <property type="component" value="Unassembled WGS sequence"/>
</dbReference>
<dbReference type="GO" id="GO:0051011">
    <property type="term" value="F:microtubule minus-end binding"/>
    <property type="evidence" value="ECO:0007669"/>
    <property type="project" value="TreeGrafter"/>
</dbReference>
<proteinExistence type="inferred from homology"/>
<dbReference type="OrthoDB" id="66546at2759"/>
<evidence type="ECO:0000256" key="1">
    <source>
        <dbReference type="ARBA" id="ARBA00010337"/>
    </source>
</evidence>
<evidence type="ECO:0000313" key="9">
    <source>
        <dbReference type="EMBL" id="KAG5654228.1"/>
    </source>
</evidence>
<dbReference type="Pfam" id="PF04130">
    <property type="entry name" value="GCP_C_terminal"/>
    <property type="match status" value="1"/>
</dbReference>
<keyword evidence="4 5" id="KW-0206">Cytoskeleton</keyword>
<sequence>MALVRQVTGLHDGPDSDAATASDFGEAVDFVVKNLEATTLTKGAASVDMHALKARLNSQDQVSEALEARYQDLKSTLEGKHDLDNEITIKLSNPPTNLTEHHASSILYARVHPPSPPPTLTWASIVAEEPFEGEHWEGVYGLPPGFVRRDDTKPRGFYDREKESERLDWDSRWSTPSLSPLNSDDLELDADQEEEERERAFSDGRASKEQEVESLGDDVVQYVPDRVPPHTYAHRQEFEALQAKQYWRNDWRGDVDIGVNRSFDLGDASTLGPTLRNILRDNADTTVQSIMSVDTERYINEEDAVRELLMALQGRKNIMLEWDISGVYTASILESVARVATNVQHLRHFVSNVFADAETRHSRLGNNGVGKAKIHTTRTREAFADAVDFEIRALDTWCAEREEAMCRAWGGNVPLNSPSSTPAMETNEKLTISLLSTEQAIYDAFERSFEVLLGIVQSVYPDAASAIPSRSHRTSRNRSASAVSAMLLDKLFASVQVHLERDEHITGAALLRVFIHTAEPIWGMMGKWLRDGMGLGVSIGSGDASGVWELDDEFFIESSGLGMGMMGLGLLDPEFWKEGYALREGVAAVDGDDDQGSKRQKVIPLFLEHVAEPVLSAGKSIGLLRALGVPFSSIIATEAMTSDWRSFKDLVRPSTATLEESGNGLFAISIDSLSRMIYDQLLPRCNAAGALLAQVLVEDCALWSHLQSIEDLFLMRRGDAMSHFTDILFAKMNAAQSWGDFHFLNTAFQDVVESSSSGISKTWIQTSLVRLVYRGGKDKDLTIKRTVKALDGLSVEYAVPFPLAYIFQPAALQGYGEVFILLMQIRRAKGVLERILVRGEARGEKLRSELKIFYAIRSRLSWFINTLLNFLTTYVLHAQVIRFHDAFREAKSLDEMLQLHDEHLDKIRSRCLLKPNTSSLYRAILSILDMALHFSDVSAAFTGTSTTTLDVSRQSISMRRHRSRRQRYQRRNTIGFSQSLQDIHDTSSSEDDDPEMDSTGPEPSFSTNASMSYAEEGFHTRMDKMSTELDGLVRFLRRGVESLAGGTGEAAPAYGVLAFSLEDWDN</sequence>
<dbReference type="GO" id="GO:0000930">
    <property type="term" value="C:gamma-tubulin complex"/>
    <property type="evidence" value="ECO:0007669"/>
    <property type="project" value="TreeGrafter"/>
</dbReference>
<dbReference type="Gene3D" id="1.20.120.1900">
    <property type="entry name" value="Gamma-tubulin complex, C-terminal domain"/>
    <property type="match status" value="1"/>
</dbReference>
<evidence type="ECO:0000256" key="3">
    <source>
        <dbReference type="ARBA" id="ARBA00022701"/>
    </source>
</evidence>
<evidence type="ECO:0000259" key="7">
    <source>
        <dbReference type="Pfam" id="PF04130"/>
    </source>
</evidence>
<dbReference type="GO" id="GO:0051321">
    <property type="term" value="P:meiotic cell cycle"/>
    <property type="evidence" value="ECO:0007669"/>
    <property type="project" value="TreeGrafter"/>
</dbReference>
<dbReference type="GO" id="GO:0000278">
    <property type="term" value="P:mitotic cell cycle"/>
    <property type="evidence" value="ECO:0007669"/>
    <property type="project" value="TreeGrafter"/>
</dbReference>
<evidence type="ECO:0000256" key="4">
    <source>
        <dbReference type="ARBA" id="ARBA00023212"/>
    </source>
</evidence>
<dbReference type="InterPro" id="IPR007259">
    <property type="entry name" value="GCP"/>
</dbReference>
<evidence type="ECO:0000256" key="5">
    <source>
        <dbReference type="RuleBase" id="RU363050"/>
    </source>
</evidence>
<accession>A0A9P7GTI4</accession>
<gene>
    <name evidence="9" type="ORF">H0H81_005915</name>
</gene>
<evidence type="ECO:0000259" key="8">
    <source>
        <dbReference type="Pfam" id="PF17681"/>
    </source>
</evidence>
<dbReference type="GO" id="GO:0005816">
    <property type="term" value="C:spindle pole body"/>
    <property type="evidence" value="ECO:0007669"/>
    <property type="project" value="UniProtKB-ARBA"/>
</dbReference>
<keyword evidence="2 5" id="KW-0963">Cytoplasm</keyword>
<dbReference type="GO" id="GO:0005874">
    <property type="term" value="C:microtubule"/>
    <property type="evidence" value="ECO:0007669"/>
    <property type="project" value="UniProtKB-KW"/>
</dbReference>
<name>A0A9P7GTI4_9AGAR</name>
<dbReference type="AlphaFoldDB" id="A0A9P7GTI4"/>
<dbReference type="PANTHER" id="PTHR19302:SF33">
    <property type="entry name" value="GAMMA-TUBULIN COMPLEX COMPONENT 5"/>
    <property type="match status" value="1"/>
</dbReference>
<dbReference type="GO" id="GO:0043015">
    <property type="term" value="F:gamma-tubulin binding"/>
    <property type="evidence" value="ECO:0007669"/>
    <property type="project" value="InterPro"/>
</dbReference>
<dbReference type="PANTHER" id="PTHR19302">
    <property type="entry name" value="GAMMA TUBULIN COMPLEX PROTEIN"/>
    <property type="match status" value="1"/>
</dbReference>
<dbReference type="InterPro" id="IPR041470">
    <property type="entry name" value="GCP_N"/>
</dbReference>
<feature type="region of interest" description="Disordered" evidence="6">
    <location>
        <begin position="979"/>
        <end position="1009"/>
    </location>
</feature>
<feature type="region of interest" description="Disordered" evidence="6">
    <location>
        <begin position="952"/>
        <end position="971"/>
    </location>
</feature>
<dbReference type="GO" id="GO:0031122">
    <property type="term" value="P:cytoplasmic microtubule organization"/>
    <property type="evidence" value="ECO:0007669"/>
    <property type="project" value="TreeGrafter"/>
</dbReference>
<evidence type="ECO:0000256" key="2">
    <source>
        <dbReference type="ARBA" id="ARBA00022490"/>
    </source>
</evidence>
<feature type="compositionally biased region" description="Acidic residues" evidence="6">
    <location>
        <begin position="184"/>
        <end position="196"/>
    </location>
</feature>
<feature type="region of interest" description="Disordered" evidence="6">
    <location>
        <begin position="169"/>
        <end position="215"/>
    </location>
</feature>
<evidence type="ECO:0000313" key="10">
    <source>
        <dbReference type="Proteomes" id="UP000717328"/>
    </source>
</evidence>
<feature type="domain" description="Gamma tubulin complex component protein N-terminal" evidence="8">
    <location>
        <begin position="305"/>
        <end position="639"/>
    </location>
</feature>
<dbReference type="GO" id="GO:0007020">
    <property type="term" value="P:microtubule nucleation"/>
    <property type="evidence" value="ECO:0007669"/>
    <property type="project" value="InterPro"/>
</dbReference>
<dbReference type="GO" id="GO:0000922">
    <property type="term" value="C:spindle pole"/>
    <property type="evidence" value="ECO:0007669"/>
    <property type="project" value="InterPro"/>
</dbReference>
<keyword evidence="3 5" id="KW-0493">Microtubule</keyword>